<evidence type="ECO:0000313" key="2">
    <source>
        <dbReference type="Proteomes" id="UP001060170"/>
    </source>
</evidence>
<comment type="caution">
    <text evidence="1">The sequence shown here is derived from an EMBL/GenBank/DDBJ whole genome shotgun (WGS) entry which is preliminary data.</text>
</comment>
<accession>A0ACC0EWV0</accession>
<dbReference type="EMBL" id="CM045866">
    <property type="protein sequence ID" value="KAI7961360.1"/>
    <property type="molecule type" value="Genomic_DNA"/>
</dbReference>
<reference evidence="2" key="2">
    <citation type="journal article" date="2018" name="Mol. Plant Microbe Interact.">
        <title>Genome sequence resources for the wheat stripe rust pathogen (Puccinia striiformis f. sp. tritici) and the barley stripe rust pathogen (Puccinia striiformis f. sp. hordei).</title>
        <authorList>
            <person name="Xia C."/>
            <person name="Wang M."/>
            <person name="Yin C."/>
            <person name="Cornejo O.E."/>
            <person name="Hulbert S.H."/>
            <person name="Chen X."/>
        </authorList>
    </citation>
    <scope>NUCLEOTIDE SEQUENCE [LARGE SCALE GENOMIC DNA]</scope>
    <source>
        <strain evidence="2">93-210</strain>
    </source>
</reference>
<protein>
    <submittedName>
        <fullName evidence="1">Uncharacterized protein</fullName>
    </submittedName>
</protein>
<reference evidence="1 2" key="3">
    <citation type="journal article" date="2022" name="Microbiol. Spectr.">
        <title>Folding features and dynamics of 3D genome architecture in plant fungal pathogens.</title>
        <authorList>
            <person name="Xia C."/>
        </authorList>
    </citation>
    <scope>NUCLEOTIDE SEQUENCE [LARGE SCALE GENOMIC DNA]</scope>
    <source>
        <strain evidence="1 2">93-210</strain>
    </source>
</reference>
<sequence length="161" mass="17969">MPMNDPSFFYAPAGPAEDYSQVWRNIAANVHLLGHSLRRAMQRSAFTLGFRTVASLSPSLSTQTKQTFDGEDEKIEAAQPFVHVVALPGDVVIIDDSHSYSQFTTVIIACPQEMTNVISYISNHSLGAPRLTQLVKESSKIQRSVPQRTERSKEIRRLIHS</sequence>
<name>A0ACC0EWV0_9BASI</name>
<evidence type="ECO:0000313" key="1">
    <source>
        <dbReference type="EMBL" id="KAI7961360.1"/>
    </source>
</evidence>
<organism evidence="1 2">
    <name type="scientific">Puccinia striiformis f. sp. tritici</name>
    <dbReference type="NCBI Taxonomy" id="168172"/>
    <lineage>
        <taxon>Eukaryota</taxon>
        <taxon>Fungi</taxon>
        <taxon>Dikarya</taxon>
        <taxon>Basidiomycota</taxon>
        <taxon>Pucciniomycotina</taxon>
        <taxon>Pucciniomycetes</taxon>
        <taxon>Pucciniales</taxon>
        <taxon>Pucciniaceae</taxon>
        <taxon>Puccinia</taxon>
    </lineage>
</organism>
<keyword evidence="2" id="KW-1185">Reference proteome</keyword>
<proteinExistence type="predicted"/>
<reference evidence="2" key="1">
    <citation type="journal article" date="2018" name="BMC Genomics">
        <title>Genomic insights into host adaptation between the wheat stripe rust pathogen (Puccinia striiformis f. sp. tritici) and the barley stripe rust pathogen (Puccinia striiformis f. sp. hordei).</title>
        <authorList>
            <person name="Xia C."/>
            <person name="Wang M."/>
            <person name="Yin C."/>
            <person name="Cornejo O.E."/>
            <person name="Hulbert S.H."/>
            <person name="Chen X."/>
        </authorList>
    </citation>
    <scope>NUCLEOTIDE SEQUENCE [LARGE SCALE GENOMIC DNA]</scope>
    <source>
        <strain evidence="2">93-210</strain>
    </source>
</reference>
<gene>
    <name evidence="1" type="ORF">MJO28_001849</name>
</gene>
<dbReference type="Proteomes" id="UP001060170">
    <property type="component" value="Chromosome 2"/>
</dbReference>